<accession>A0A1C1CYF2</accession>
<dbReference type="EMBL" id="LGRB01000008">
    <property type="protein sequence ID" value="OCT53506.1"/>
    <property type="molecule type" value="Genomic_DNA"/>
</dbReference>
<proteinExistence type="predicted"/>
<sequence length="78" mass="8202">MLGFVAQVKILGGLTDASLDPLRSKIDGLDVNATDLVCLIRKRAGRHPILFSGGSPTDPGPIGRCREASLKRCRSAAA</sequence>
<comment type="caution">
    <text evidence="1">The sequence shown here is derived from an EMBL/GenBank/DDBJ whole genome shotgun (WGS) entry which is preliminary data.</text>
</comment>
<dbReference type="Proteomes" id="UP000094526">
    <property type="component" value="Unassembled WGS sequence"/>
</dbReference>
<name>A0A1C1CYF2_9EURO</name>
<dbReference type="AlphaFoldDB" id="A0A1C1CYF2"/>
<reference evidence="2" key="1">
    <citation type="submission" date="2015-07" db="EMBL/GenBank/DDBJ databases">
        <authorList>
            <person name="Teixeira M.M."/>
            <person name="Souza R.C."/>
            <person name="Almeida L.G."/>
            <person name="Vicente V.A."/>
            <person name="de Hoog S."/>
            <person name="Bocca A.L."/>
            <person name="de Almeida S.R."/>
            <person name="Vasconcelos A.T."/>
            <person name="Felipe M.S."/>
        </authorList>
    </citation>
    <scope>NUCLEOTIDE SEQUENCE [LARGE SCALE GENOMIC DNA]</scope>
    <source>
        <strain evidence="2">KSF</strain>
    </source>
</reference>
<gene>
    <name evidence="1" type="ORF">CLCR_11109</name>
</gene>
<keyword evidence="2" id="KW-1185">Reference proteome</keyword>
<dbReference type="VEuPathDB" id="FungiDB:CLCR_11109"/>
<protein>
    <submittedName>
        <fullName evidence="1">Uncharacterized protein</fullName>
    </submittedName>
</protein>
<evidence type="ECO:0000313" key="2">
    <source>
        <dbReference type="Proteomes" id="UP000094526"/>
    </source>
</evidence>
<organism evidence="1 2">
    <name type="scientific">Cladophialophora carrionii</name>
    <dbReference type="NCBI Taxonomy" id="86049"/>
    <lineage>
        <taxon>Eukaryota</taxon>
        <taxon>Fungi</taxon>
        <taxon>Dikarya</taxon>
        <taxon>Ascomycota</taxon>
        <taxon>Pezizomycotina</taxon>
        <taxon>Eurotiomycetes</taxon>
        <taxon>Chaetothyriomycetidae</taxon>
        <taxon>Chaetothyriales</taxon>
        <taxon>Herpotrichiellaceae</taxon>
        <taxon>Cladophialophora</taxon>
    </lineage>
</organism>
<evidence type="ECO:0000313" key="1">
    <source>
        <dbReference type="EMBL" id="OCT53506.1"/>
    </source>
</evidence>